<feature type="transmembrane region" description="Helical" evidence="1">
    <location>
        <begin position="12"/>
        <end position="33"/>
    </location>
</feature>
<dbReference type="EMBL" id="JAQQPM010000007">
    <property type="protein sequence ID" value="KAK2074098.1"/>
    <property type="molecule type" value="Genomic_DNA"/>
</dbReference>
<keyword evidence="1" id="KW-0812">Transmembrane</keyword>
<evidence type="ECO:0000313" key="3">
    <source>
        <dbReference type="Proteomes" id="UP001217918"/>
    </source>
</evidence>
<proteinExistence type="predicted"/>
<keyword evidence="3" id="KW-1185">Reference proteome</keyword>
<keyword evidence="1" id="KW-0472">Membrane</keyword>
<dbReference type="Proteomes" id="UP001217918">
    <property type="component" value="Unassembled WGS sequence"/>
</dbReference>
<accession>A0AAD9IAX4</accession>
<name>A0AAD9IAX4_9PEZI</name>
<reference evidence="2" key="1">
    <citation type="journal article" date="2023" name="Mol. Plant Microbe Interact.">
        <title>Elucidating the Obligate Nature and Biological Capacity of an Invasive Fungal Corn Pathogen.</title>
        <authorList>
            <person name="MacCready J.S."/>
            <person name="Roggenkamp E.M."/>
            <person name="Gdanetz K."/>
            <person name="Chilvers M.I."/>
        </authorList>
    </citation>
    <scope>NUCLEOTIDE SEQUENCE</scope>
    <source>
        <strain evidence="2">PM02</strain>
    </source>
</reference>
<evidence type="ECO:0000256" key="1">
    <source>
        <dbReference type="SAM" id="Phobius"/>
    </source>
</evidence>
<feature type="transmembrane region" description="Helical" evidence="1">
    <location>
        <begin position="53"/>
        <end position="75"/>
    </location>
</feature>
<protein>
    <submittedName>
        <fullName evidence="2">Uncharacterized protein</fullName>
    </submittedName>
</protein>
<evidence type="ECO:0000313" key="2">
    <source>
        <dbReference type="EMBL" id="KAK2074098.1"/>
    </source>
</evidence>
<sequence length="96" mass="11054">MLRSRKAFYDALPIFLTAFPIGLLADLYSLYFYCILPILAGYSTHESRRTQSFFYLYSIYLVCELLAPMIALVAMENHPKSRLRNRRPPSCVSPGL</sequence>
<organism evidence="2 3">
    <name type="scientific">Phyllachora maydis</name>
    <dbReference type="NCBI Taxonomy" id="1825666"/>
    <lineage>
        <taxon>Eukaryota</taxon>
        <taxon>Fungi</taxon>
        <taxon>Dikarya</taxon>
        <taxon>Ascomycota</taxon>
        <taxon>Pezizomycotina</taxon>
        <taxon>Sordariomycetes</taxon>
        <taxon>Sordariomycetidae</taxon>
        <taxon>Phyllachorales</taxon>
        <taxon>Phyllachoraceae</taxon>
        <taxon>Phyllachora</taxon>
    </lineage>
</organism>
<gene>
    <name evidence="2" type="ORF">P8C59_008329</name>
</gene>
<comment type="caution">
    <text evidence="2">The sequence shown here is derived from an EMBL/GenBank/DDBJ whole genome shotgun (WGS) entry which is preliminary data.</text>
</comment>
<dbReference type="AlphaFoldDB" id="A0AAD9IAX4"/>
<keyword evidence="1" id="KW-1133">Transmembrane helix</keyword>